<dbReference type="Proteomes" id="UP001385892">
    <property type="component" value="Unassembled WGS sequence"/>
</dbReference>
<evidence type="ECO:0000256" key="6">
    <source>
        <dbReference type="ARBA" id="ARBA00023295"/>
    </source>
</evidence>
<gene>
    <name evidence="9" type="ORF">WKW82_28585</name>
</gene>
<keyword evidence="7" id="KW-0624">Polysaccharide degradation</keyword>
<evidence type="ECO:0000256" key="2">
    <source>
        <dbReference type="ARBA" id="ARBA00022525"/>
    </source>
</evidence>
<feature type="coiled-coil region" evidence="8">
    <location>
        <begin position="9"/>
        <end position="40"/>
    </location>
</feature>
<dbReference type="Pfam" id="PF07335">
    <property type="entry name" value="Glyco_hydro_75"/>
    <property type="match status" value="1"/>
</dbReference>
<dbReference type="InterPro" id="IPR009939">
    <property type="entry name" value="Chitosanase_fungal"/>
</dbReference>
<keyword evidence="10" id="KW-1185">Reference proteome</keyword>
<keyword evidence="8" id="KW-0175">Coiled coil</keyword>
<comment type="subcellular location">
    <subcellularLocation>
        <location evidence="1">Secreted</location>
    </subcellularLocation>
</comment>
<dbReference type="RefSeq" id="WP_340346020.1">
    <property type="nucleotide sequence ID" value="NZ_JBBKZT010000016.1"/>
</dbReference>
<evidence type="ECO:0000313" key="10">
    <source>
        <dbReference type="Proteomes" id="UP001385892"/>
    </source>
</evidence>
<protein>
    <submittedName>
        <fullName evidence="9">Glycoside hydrolase family 75 protein</fullName>
    </submittedName>
</protein>
<evidence type="ECO:0000256" key="3">
    <source>
        <dbReference type="ARBA" id="ARBA00022729"/>
    </source>
</evidence>
<dbReference type="GO" id="GO:0016787">
    <property type="term" value="F:hydrolase activity"/>
    <property type="evidence" value="ECO:0007669"/>
    <property type="project" value="UniProtKB-KW"/>
</dbReference>
<evidence type="ECO:0000313" key="9">
    <source>
        <dbReference type="EMBL" id="MEJ8850627.1"/>
    </source>
</evidence>
<evidence type="ECO:0000256" key="4">
    <source>
        <dbReference type="ARBA" id="ARBA00022801"/>
    </source>
</evidence>
<evidence type="ECO:0000256" key="7">
    <source>
        <dbReference type="ARBA" id="ARBA00023326"/>
    </source>
</evidence>
<keyword evidence="5" id="KW-0119">Carbohydrate metabolism</keyword>
<organism evidence="9 10">
    <name type="scientific">Variovorax rhizosphaerae</name>
    <dbReference type="NCBI Taxonomy" id="1836200"/>
    <lineage>
        <taxon>Bacteria</taxon>
        <taxon>Pseudomonadati</taxon>
        <taxon>Pseudomonadota</taxon>
        <taxon>Betaproteobacteria</taxon>
        <taxon>Burkholderiales</taxon>
        <taxon>Comamonadaceae</taxon>
        <taxon>Variovorax</taxon>
    </lineage>
</organism>
<dbReference type="EMBL" id="JBBKZT010000016">
    <property type="protein sequence ID" value="MEJ8850627.1"/>
    <property type="molecule type" value="Genomic_DNA"/>
</dbReference>
<comment type="caution">
    <text evidence="9">The sequence shown here is derived from an EMBL/GenBank/DDBJ whole genome shotgun (WGS) entry which is preliminary data.</text>
</comment>
<evidence type="ECO:0000256" key="5">
    <source>
        <dbReference type="ARBA" id="ARBA00023277"/>
    </source>
</evidence>
<evidence type="ECO:0000256" key="1">
    <source>
        <dbReference type="ARBA" id="ARBA00004613"/>
    </source>
</evidence>
<keyword evidence="4 9" id="KW-0378">Hydrolase</keyword>
<keyword evidence="6" id="KW-0326">Glycosidase</keyword>
<accession>A0ABU8WVW0</accession>
<sequence length="308" mass="33287">MSDLERWEFEKSARQRELLAKEREQATKEAELKLKEAELNASRWRNPLVVGVFAAAVAGAGNAIVSFTNGQFQRELEAQKSEQARILEMIKTGDPDKAADNLRFLVSAGLILDAGLKSNLSEFLANRKPGTGPNLPSATGLSTRGTVDLTYFEAGMRITADGACSGDCSKYRNRTENTALVQPDTRSALDPLTVPYVVLPAREYHFFGMKLGDLCIVFNRENQRIAYAVVGDLGPAGHYGEGSIALAAQLGLSVDARSGGTSKGIVYIVIPDSQLSGHITPELIATEGAKRFAKWGGNSELQRRLKGG</sequence>
<proteinExistence type="predicted"/>
<reference evidence="9 10" key="1">
    <citation type="submission" date="2024-03" db="EMBL/GenBank/DDBJ databases">
        <title>Novel species of the genus Variovorax.</title>
        <authorList>
            <person name="Liu Q."/>
            <person name="Xin Y.-H."/>
        </authorList>
    </citation>
    <scope>NUCLEOTIDE SEQUENCE [LARGE SCALE GENOMIC DNA]</scope>
    <source>
        <strain evidence="9 10">KACC 18900</strain>
    </source>
</reference>
<evidence type="ECO:0000256" key="8">
    <source>
        <dbReference type="SAM" id="Coils"/>
    </source>
</evidence>
<keyword evidence="2" id="KW-0964">Secreted</keyword>
<name>A0ABU8WVW0_9BURK</name>
<keyword evidence="3" id="KW-0732">Signal</keyword>